<protein>
    <submittedName>
        <fullName evidence="1">Uncharacterized protein</fullName>
    </submittedName>
</protein>
<keyword evidence="2" id="KW-1185">Reference proteome</keyword>
<evidence type="ECO:0000313" key="1">
    <source>
        <dbReference type="EMBL" id="KAK8494018.1"/>
    </source>
</evidence>
<proteinExistence type="predicted"/>
<name>A0ABR2AKC8_9ROSI</name>
<dbReference type="EMBL" id="JBBPBM010000579">
    <property type="protein sequence ID" value="KAK8494018.1"/>
    <property type="molecule type" value="Genomic_DNA"/>
</dbReference>
<accession>A0ABR2AKC8</accession>
<reference evidence="1 2" key="1">
    <citation type="journal article" date="2024" name="G3 (Bethesda)">
        <title>Genome assembly of Hibiscus sabdariffa L. provides insights into metabolisms of medicinal natural products.</title>
        <authorList>
            <person name="Kim T."/>
        </authorList>
    </citation>
    <scope>NUCLEOTIDE SEQUENCE [LARGE SCALE GENOMIC DNA]</scope>
    <source>
        <strain evidence="1">TK-2024</strain>
        <tissue evidence="1">Old leaves</tissue>
    </source>
</reference>
<gene>
    <name evidence="1" type="ORF">V6N12_073870</name>
</gene>
<evidence type="ECO:0000313" key="2">
    <source>
        <dbReference type="Proteomes" id="UP001472677"/>
    </source>
</evidence>
<comment type="caution">
    <text evidence="1">The sequence shown here is derived from an EMBL/GenBank/DDBJ whole genome shotgun (WGS) entry which is preliminary data.</text>
</comment>
<sequence>MLEETTSLDYVMEKASGPHFFDLRSLIAIAAVSAFTDTNAHHQSFVIGPYLIQFQMTYSVYNGQHQQHLR</sequence>
<organism evidence="1 2">
    <name type="scientific">Hibiscus sabdariffa</name>
    <name type="common">roselle</name>
    <dbReference type="NCBI Taxonomy" id="183260"/>
    <lineage>
        <taxon>Eukaryota</taxon>
        <taxon>Viridiplantae</taxon>
        <taxon>Streptophyta</taxon>
        <taxon>Embryophyta</taxon>
        <taxon>Tracheophyta</taxon>
        <taxon>Spermatophyta</taxon>
        <taxon>Magnoliopsida</taxon>
        <taxon>eudicotyledons</taxon>
        <taxon>Gunneridae</taxon>
        <taxon>Pentapetalae</taxon>
        <taxon>rosids</taxon>
        <taxon>malvids</taxon>
        <taxon>Malvales</taxon>
        <taxon>Malvaceae</taxon>
        <taxon>Malvoideae</taxon>
        <taxon>Hibiscus</taxon>
    </lineage>
</organism>
<dbReference type="Proteomes" id="UP001472677">
    <property type="component" value="Unassembled WGS sequence"/>
</dbReference>